<evidence type="ECO:0000259" key="2">
    <source>
        <dbReference type="Pfam" id="PF01471"/>
    </source>
</evidence>
<dbReference type="RefSeq" id="WP_094020741.1">
    <property type="nucleotide sequence ID" value="NZ_FXYF01000004.1"/>
</dbReference>
<feature type="signal peptide" evidence="1">
    <location>
        <begin position="1"/>
        <end position="23"/>
    </location>
</feature>
<dbReference type="InterPro" id="IPR036365">
    <property type="entry name" value="PGBD-like_sf"/>
</dbReference>
<evidence type="ECO:0000313" key="4">
    <source>
        <dbReference type="Proteomes" id="UP000207598"/>
    </source>
</evidence>
<gene>
    <name evidence="3" type="ORF">MAA8898_01923</name>
</gene>
<protein>
    <recommendedName>
        <fullName evidence="2">Peptidoglycan binding-like domain-containing protein</fullName>
    </recommendedName>
</protein>
<evidence type="ECO:0000313" key="3">
    <source>
        <dbReference type="EMBL" id="SMX39185.1"/>
    </source>
</evidence>
<feature type="chain" id="PRO_5012782661" description="Peptidoglycan binding-like domain-containing protein" evidence="1">
    <location>
        <begin position="24"/>
        <end position="407"/>
    </location>
</feature>
<dbReference type="EMBL" id="FXYF01000004">
    <property type="protein sequence ID" value="SMX39185.1"/>
    <property type="molecule type" value="Genomic_DNA"/>
</dbReference>
<organism evidence="3 4">
    <name type="scientific">Maliponia aquimaris</name>
    <dbReference type="NCBI Taxonomy" id="1673631"/>
    <lineage>
        <taxon>Bacteria</taxon>
        <taxon>Pseudomonadati</taxon>
        <taxon>Pseudomonadota</taxon>
        <taxon>Alphaproteobacteria</taxon>
        <taxon>Rhodobacterales</taxon>
        <taxon>Paracoccaceae</taxon>
        <taxon>Maliponia</taxon>
    </lineage>
</organism>
<dbReference type="Gene3D" id="1.10.101.10">
    <property type="entry name" value="PGBD-like superfamily/PGBD"/>
    <property type="match status" value="1"/>
</dbReference>
<dbReference type="InterPro" id="IPR036366">
    <property type="entry name" value="PGBDSf"/>
</dbReference>
<keyword evidence="4" id="KW-1185">Reference proteome</keyword>
<sequence length="407" mass="45355">MSHRHLFLSIALCLAGLSGAAAASDSHVVCVQRQLTALGLDPGPADGVNGTRTQDAVAAFVESLQDRSARALFEDLPDFSERAAVGWCREIGTFAPQARALMPSSEPPLILTPDDVSPEIRSYIERSYEDARLLFREEYGIETASKPVLAVAFNRDDLEELLLRPVPGIDDLSPEAARGTADEMCLGVERMRGSAYRNRIALCMPPDHQAAITSYEVWHSRYQYVMLHEYMHHVQREMIYDKVPESADEPRRMGPGWMVEGTAYLAEIKARAGSTREVSLPMISALRARDSDHPLTLASIRKKSTVRSDAEYASSNLAVATLAQRYGEEQVITFWRAVGQTDDWNEAFQRAFGMPIFEFETLFEELRADQTKLLAFAGGKTPYELDKPMSRILGTARMGHGDRVRLN</sequence>
<dbReference type="Pfam" id="PF01471">
    <property type="entry name" value="PG_binding_1"/>
    <property type="match status" value="1"/>
</dbReference>
<dbReference type="OrthoDB" id="7798199at2"/>
<dbReference type="SUPFAM" id="SSF47090">
    <property type="entry name" value="PGBD-like"/>
    <property type="match status" value="1"/>
</dbReference>
<dbReference type="InterPro" id="IPR002477">
    <property type="entry name" value="Peptidoglycan-bd-like"/>
</dbReference>
<dbReference type="Proteomes" id="UP000207598">
    <property type="component" value="Unassembled WGS sequence"/>
</dbReference>
<proteinExistence type="predicted"/>
<keyword evidence="1" id="KW-0732">Signal</keyword>
<reference evidence="3 4" key="1">
    <citation type="submission" date="2017-05" db="EMBL/GenBank/DDBJ databases">
        <authorList>
            <person name="Song R."/>
            <person name="Chenine A.L."/>
            <person name="Ruprecht R.M."/>
        </authorList>
    </citation>
    <scope>NUCLEOTIDE SEQUENCE [LARGE SCALE GENOMIC DNA]</scope>
    <source>
        <strain evidence="3 4">CECT 8898</strain>
    </source>
</reference>
<name>A0A238K8P9_9RHOB</name>
<accession>A0A238K8P9</accession>
<evidence type="ECO:0000256" key="1">
    <source>
        <dbReference type="SAM" id="SignalP"/>
    </source>
</evidence>
<feature type="domain" description="Peptidoglycan binding-like" evidence="2">
    <location>
        <begin position="28"/>
        <end position="60"/>
    </location>
</feature>
<dbReference type="AlphaFoldDB" id="A0A238K8P9"/>